<evidence type="ECO:0000313" key="1">
    <source>
        <dbReference type="EMBL" id="OZY43293.1"/>
    </source>
</evidence>
<proteinExistence type="predicted"/>
<organism evidence="1 2">
    <name type="scientific">Pseudomonas fragi</name>
    <dbReference type="NCBI Taxonomy" id="296"/>
    <lineage>
        <taxon>Bacteria</taxon>
        <taxon>Pseudomonadati</taxon>
        <taxon>Pseudomonadota</taxon>
        <taxon>Gammaproteobacteria</taxon>
        <taxon>Pseudomonadales</taxon>
        <taxon>Pseudomonadaceae</taxon>
        <taxon>Pseudomonas</taxon>
    </lineage>
</organism>
<accession>A0A266LZ54</accession>
<dbReference type="RefSeq" id="WP_095028012.1">
    <property type="nucleotide sequence ID" value="NZ_NQKL01000002.1"/>
</dbReference>
<dbReference type="InterPro" id="IPR011067">
    <property type="entry name" value="Plasmid_toxin/cell-grow_inhib"/>
</dbReference>
<dbReference type="Pfam" id="PF02452">
    <property type="entry name" value="PemK_toxin"/>
    <property type="match status" value="1"/>
</dbReference>
<name>A0A266LZ54_PSEFR</name>
<dbReference type="InterPro" id="IPR003477">
    <property type="entry name" value="PemK-like"/>
</dbReference>
<evidence type="ECO:0000313" key="2">
    <source>
        <dbReference type="Proteomes" id="UP000216113"/>
    </source>
</evidence>
<dbReference type="SUPFAM" id="SSF50118">
    <property type="entry name" value="Cell growth inhibitor/plasmid maintenance toxic component"/>
    <property type="match status" value="1"/>
</dbReference>
<dbReference type="GO" id="GO:0003677">
    <property type="term" value="F:DNA binding"/>
    <property type="evidence" value="ECO:0007669"/>
    <property type="project" value="InterPro"/>
</dbReference>
<dbReference type="AlphaFoldDB" id="A0A266LZ54"/>
<dbReference type="EMBL" id="NQKL01000002">
    <property type="protein sequence ID" value="OZY43293.1"/>
    <property type="molecule type" value="Genomic_DNA"/>
</dbReference>
<evidence type="ECO:0008006" key="3">
    <source>
        <dbReference type="Google" id="ProtNLM"/>
    </source>
</evidence>
<comment type="caution">
    <text evidence="1">The sequence shown here is derived from an EMBL/GenBank/DDBJ whole genome shotgun (WGS) entry which is preliminary data.</text>
</comment>
<dbReference type="Gene3D" id="2.30.30.110">
    <property type="match status" value="1"/>
</dbReference>
<sequence>MSLLYQPKEGSVLICDFRGYEVPEMIKVRPVVVVRKHRTNKQLVTVIPLSTTEPQFLLGHHLELQSHLQGARPLCWAKCDMVATVSLTRLDRIKTRDRQGRRIYVVSQLETEEFIAIKAAVRCALGL</sequence>
<protein>
    <recommendedName>
        <fullName evidence="3">Type II toxin-antitoxin system PemK/MazF family toxin</fullName>
    </recommendedName>
</protein>
<reference evidence="1 2" key="1">
    <citation type="submission" date="2017-08" db="EMBL/GenBank/DDBJ databases">
        <title>Genomic and metabolic characterisation of spoilage-associated Pseudomonas species.</title>
        <authorList>
            <person name="Stanborough T."/>
            <person name="Fegan N."/>
            <person name="Powell S.M."/>
            <person name="Singh T."/>
            <person name="Tamplin M.L."/>
            <person name="Chandry P.S."/>
        </authorList>
    </citation>
    <scope>NUCLEOTIDE SEQUENCE [LARGE SCALE GENOMIC DNA]</scope>
    <source>
        <strain evidence="1 2">F1820</strain>
    </source>
</reference>
<dbReference type="Proteomes" id="UP000216113">
    <property type="component" value="Unassembled WGS sequence"/>
</dbReference>
<gene>
    <name evidence="1" type="ORF">CJF43_03765</name>
</gene>